<dbReference type="VEuPathDB" id="VectorBase:RSAN_032638"/>
<keyword evidence="1 2" id="KW-0175">Coiled coil</keyword>
<reference evidence="5" key="1">
    <citation type="journal article" date="2020" name="Cell">
        <title>Large-Scale Comparative Analyses of Tick Genomes Elucidate Their Genetic Diversity and Vector Capacities.</title>
        <authorList>
            <consortium name="Tick Genome and Microbiome Consortium (TIGMIC)"/>
            <person name="Jia N."/>
            <person name="Wang J."/>
            <person name="Shi W."/>
            <person name="Du L."/>
            <person name="Sun Y."/>
            <person name="Zhan W."/>
            <person name="Jiang J.F."/>
            <person name="Wang Q."/>
            <person name="Zhang B."/>
            <person name="Ji P."/>
            <person name="Bell-Sakyi L."/>
            <person name="Cui X.M."/>
            <person name="Yuan T.T."/>
            <person name="Jiang B.G."/>
            <person name="Yang W.F."/>
            <person name="Lam T.T."/>
            <person name="Chang Q.C."/>
            <person name="Ding S.J."/>
            <person name="Wang X.J."/>
            <person name="Zhu J.G."/>
            <person name="Ruan X.D."/>
            <person name="Zhao L."/>
            <person name="Wei J.T."/>
            <person name="Ye R.Z."/>
            <person name="Que T.C."/>
            <person name="Du C.H."/>
            <person name="Zhou Y.H."/>
            <person name="Cheng J.X."/>
            <person name="Dai P.F."/>
            <person name="Guo W.B."/>
            <person name="Han X.H."/>
            <person name="Huang E.J."/>
            <person name="Li L.F."/>
            <person name="Wei W."/>
            <person name="Gao Y.C."/>
            <person name="Liu J.Z."/>
            <person name="Shao H.Z."/>
            <person name="Wang X."/>
            <person name="Wang C.C."/>
            <person name="Yang T.C."/>
            <person name="Huo Q.B."/>
            <person name="Li W."/>
            <person name="Chen H.Y."/>
            <person name="Chen S.E."/>
            <person name="Zhou L.G."/>
            <person name="Ni X.B."/>
            <person name="Tian J.H."/>
            <person name="Sheng Y."/>
            <person name="Liu T."/>
            <person name="Pan Y.S."/>
            <person name="Xia L.Y."/>
            <person name="Li J."/>
            <person name="Zhao F."/>
            <person name="Cao W.C."/>
        </authorList>
    </citation>
    <scope>NUCLEOTIDE SEQUENCE</scope>
    <source>
        <strain evidence="5">Rsan-2018</strain>
    </source>
</reference>
<feature type="region of interest" description="Disordered" evidence="3">
    <location>
        <begin position="88"/>
        <end position="123"/>
    </location>
</feature>
<keyword evidence="6" id="KW-1185">Reference proteome</keyword>
<feature type="compositionally biased region" description="Basic and acidic residues" evidence="3">
    <location>
        <begin position="35"/>
        <end position="47"/>
    </location>
</feature>
<feature type="compositionally biased region" description="Basic and acidic residues" evidence="3">
    <location>
        <begin position="88"/>
        <end position="115"/>
    </location>
</feature>
<dbReference type="Gene3D" id="6.10.320.10">
    <property type="match status" value="1"/>
</dbReference>
<organism evidence="5 6">
    <name type="scientific">Rhipicephalus sanguineus</name>
    <name type="common">Brown dog tick</name>
    <name type="synonym">Ixodes sanguineus</name>
    <dbReference type="NCBI Taxonomy" id="34632"/>
    <lineage>
        <taxon>Eukaryota</taxon>
        <taxon>Metazoa</taxon>
        <taxon>Ecdysozoa</taxon>
        <taxon>Arthropoda</taxon>
        <taxon>Chelicerata</taxon>
        <taxon>Arachnida</taxon>
        <taxon>Acari</taxon>
        <taxon>Parasitiformes</taxon>
        <taxon>Ixodida</taxon>
        <taxon>Ixodoidea</taxon>
        <taxon>Ixodidae</taxon>
        <taxon>Rhipicephalinae</taxon>
        <taxon>Rhipicephalus</taxon>
        <taxon>Rhipicephalus</taxon>
    </lineage>
</organism>
<feature type="coiled-coil region" evidence="2">
    <location>
        <begin position="386"/>
        <end position="448"/>
    </location>
</feature>
<comment type="caution">
    <text evidence="5">The sequence shown here is derived from an EMBL/GenBank/DDBJ whole genome shotgun (WGS) entry which is preliminary data.</text>
</comment>
<protein>
    <recommendedName>
        <fullName evidence="4">Myosin tail domain-containing protein</fullName>
    </recommendedName>
</protein>
<feature type="domain" description="Myosin tail" evidence="4">
    <location>
        <begin position="281"/>
        <end position="479"/>
    </location>
</feature>
<evidence type="ECO:0000313" key="5">
    <source>
        <dbReference type="EMBL" id="KAH7985513.1"/>
    </source>
</evidence>
<dbReference type="InterPro" id="IPR002928">
    <property type="entry name" value="Myosin_tail"/>
</dbReference>
<feature type="coiled-coil region" evidence="2">
    <location>
        <begin position="287"/>
        <end position="335"/>
    </location>
</feature>
<dbReference type="Proteomes" id="UP000821837">
    <property type="component" value="Unassembled WGS sequence"/>
</dbReference>
<proteinExistence type="predicted"/>
<evidence type="ECO:0000256" key="3">
    <source>
        <dbReference type="SAM" id="MobiDB-lite"/>
    </source>
</evidence>
<evidence type="ECO:0000256" key="2">
    <source>
        <dbReference type="SAM" id="Coils"/>
    </source>
</evidence>
<dbReference type="AlphaFoldDB" id="A0A9D4YR87"/>
<accession>A0A9D4YR87</accession>
<reference evidence="5" key="2">
    <citation type="submission" date="2021-09" db="EMBL/GenBank/DDBJ databases">
        <authorList>
            <person name="Jia N."/>
            <person name="Wang J."/>
            <person name="Shi W."/>
            <person name="Du L."/>
            <person name="Sun Y."/>
            <person name="Zhan W."/>
            <person name="Jiang J."/>
            <person name="Wang Q."/>
            <person name="Zhang B."/>
            <person name="Ji P."/>
            <person name="Sakyi L.B."/>
            <person name="Cui X."/>
            <person name="Yuan T."/>
            <person name="Jiang B."/>
            <person name="Yang W."/>
            <person name="Lam T.T.-Y."/>
            <person name="Chang Q."/>
            <person name="Ding S."/>
            <person name="Wang X."/>
            <person name="Zhu J."/>
            <person name="Ruan X."/>
            <person name="Zhao L."/>
            <person name="Wei J."/>
            <person name="Que T."/>
            <person name="Du C."/>
            <person name="Cheng J."/>
            <person name="Dai P."/>
            <person name="Han X."/>
            <person name="Huang E."/>
            <person name="Gao Y."/>
            <person name="Liu J."/>
            <person name="Shao H."/>
            <person name="Ye R."/>
            <person name="Li L."/>
            <person name="Wei W."/>
            <person name="Wang X."/>
            <person name="Wang C."/>
            <person name="Huo Q."/>
            <person name="Li W."/>
            <person name="Guo W."/>
            <person name="Chen H."/>
            <person name="Chen S."/>
            <person name="Zhou L."/>
            <person name="Zhou L."/>
            <person name="Ni X."/>
            <person name="Tian J."/>
            <person name="Zhou Y."/>
            <person name="Sheng Y."/>
            <person name="Liu T."/>
            <person name="Pan Y."/>
            <person name="Xia L."/>
            <person name="Li J."/>
            <person name="Zhao F."/>
            <person name="Cao W."/>
        </authorList>
    </citation>
    <scope>NUCLEOTIDE SEQUENCE</scope>
    <source>
        <strain evidence="5">Rsan-2018</strain>
        <tissue evidence="5">Larvae</tissue>
    </source>
</reference>
<gene>
    <name evidence="5" type="ORF">HPB52_025595</name>
</gene>
<name>A0A9D4YR87_RHISA</name>
<feature type="compositionally biased region" description="Basic residues" evidence="3">
    <location>
        <begin position="1"/>
        <end position="11"/>
    </location>
</feature>
<evidence type="ECO:0000313" key="6">
    <source>
        <dbReference type="Proteomes" id="UP000821837"/>
    </source>
</evidence>
<feature type="region of interest" description="Disordered" evidence="3">
    <location>
        <begin position="1"/>
        <end position="72"/>
    </location>
</feature>
<dbReference type="EMBL" id="JABSTV010000871">
    <property type="protein sequence ID" value="KAH7985513.1"/>
    <property type="molecule type" value="Genomic_DNA"/>
</dbReference>
<sequence>MWPLKAIHKGPRISNDDAGTPLDERPQRNHRLRKHEQGTDTEQEAHRIALSGASQRYLCPLKPDTSEHRSVDYTGTQHGAKLHDLDQCATEQSHDSQPRRSTICEKELQKDDSRKAKGNLRSKCKSNGSKFVLSLRGPEREPNKETLPKQVKHDLNQTPMEGHREEDGKANQAEECHLINHDKAVVDVPVGASEVEAVCKDISSRKSDAVLDHVSNDTIDEVCTSSKLRPCHQPEDEDVKTRATSHFPRLSRSRKTLSSPERSLRSGYRTDGRASAASFISMLSEVNKGLEARIRATELKVDKQRDKTAVLADQLRRIQAQADHLEGELAEAQIMSQHYISKTQLKEEDGHILANRIHEAEEALAVKLLAAKGHMEGRLERCQGALGEALAERQAALREIRQLERRIDEKVKLADEERKQGREFQERKDKIDEQIKKLEARLYDAKLECSLEKARRMDVERQVGDALGHQARLKRELAACSELGSPWSVTGTSSRYKHGARPLSVEGLRSALR</sequence>
<evidence type="ECO:0000256" key="1">
    <source>
        <dbReference type="ARBA" id="ARBA00023054"/>
    </source>
</evidence>
<evidence type="ECO:0000259" key="4">
    <source>
        <dbReference type="Pfam" id="PF01576"/>
    </source>
</evidence>
<dbReference type="Pfam" id="PF01576">
    <property type="entry name" value="Myosin_tail_1"/>
    <property type="match status" value="1"/>
</dbReference>
<feature type="region of interest" description="Disordered" evidence="3">
    <location>
        <begin position="231"/>
        <end position="269"/>
    </location>
</feature>
<dbReference type="GO" id="GO:0016459">
    <property type="term" value="C:myosin complex"/>
    <property type="evidence" value="ECO:0007669"/>
    <property type="project" value="InterPro"/>
</dbReference>